<dbReference type="InterPro" id="IPR000757">
    <property type="entry name" value="Beta-glucanase-like"/>
</dbReference>
<dbReference type="InterPro" id="IPR013320">
    <property type="entry name" value="ConA-like_dom_sf"/>
</dbReference>
<dbReference type="Gene3D" id="2.60.120.200">
    <property type="match status" value="1"/>
</dbReference>
<evidence type="ECO:0000256" key="2">
    <source>
        <dbReference type="SAM" id="SignalP"/>
    </source>
</evidence>
<dbReference type="Pfam" id="PF00722">
    <property type="entry name" value="Glyco_hydro_16"/>
    <property type="match status" value="1"/>
</dbReference>
<comment type="caution">
    <text evidence="4">The sequence shown here is derived from an EMBL/GenBank/DDBJ whole genome shotgun (WGS) entry which is preliminary data.</text>
</comment>
<accession>A0A5C5Z8S3</accession>
<evidence type="ECO:0000313" key="4">
    <source>
        <dbReference type="EMBL" id="TWT83628.1"/>
    </source>
</evidence>
<keyword evidence="2" id="KW-0732">Signal</keyword>
<dbReference type="GO" id="GO:0033918">
    <property type="term" value="F:kappa-carrageenase activity"/>
    <property type="evidence" value="ECO:0007669"/>
    <property type="project" value="UniProtKB-EC"/>
</dbReference>
<keyword evidence="5" id="KW-1185">Reference proteome</keyword>
<keyword evidence="4" id="KW-0326">Glycosidase</keyword>
<evidence type="ECO:0000259" key="3">
    <source>
        <dbReference type="PROSITE" id="PS51762"/>
    </source>
</evidence>
<gene>
    <name evidence="4" type="primary">cgkA_1</name>
    <name evidence="4" type="ORF">CA13_50950</name>
</gene>
<protein>
    <submittedName>
        <fullName evidence="4">Kappa-carrageenase</fullName>
        <ecNumber evidence="4">3.2.1.83</ecNumber>
    </submittedName>
</protein>
<dbReference type="PANTHER" id="PTHR10963:SF55">
    <property type="entry name" value="GLYCOSIDE HYDROLASE FAMILY 16 PROTEIN"/>
    <property type="match status" value="1"/>
</dbReference>
<dbReference type="PANTHER" id="PTHR10963">
    <property type="entry name" value="GLYCOSYL HYDROLASE-RELATED"/>
    <property type="match status" value="1"/>
</dbReference>
<keyword evidence="4" id="KW-0378">Hydrolase</keyword>
<dbReference type="Proteomes" id="UP000315010">
    <property type="component" value="Unassembled WGS sequence"/>
</dbReference>
<dbReference type="InterPro" id="IPR050546">
    <property type="entry name" value="Glycosyl_Hydrlase_16"/>
</dbReference>
<feature type="chain" id="PRO_5022887295" evidence="2">
    <location>
        <begin position="26"/>
        <end position="385"/>
    </location>
</feature>
<name>A0A5C5Z8S3_9BACT</name>
<dbReference type="OrthoDB" id="9809583at2"/>
<organism evidence="4 5">
    <name type="scientific">Novipirellula herctigrandis</name>
    <dbReference type="NCBI Taxonomy" id="2527986"/>
    <lineage>
        <taxon>Bacteria</taxon>
        <taxon>Pseudomonadati</taxon>
        <taxon>Planctomycetota</taxon>
        <taxon>Planctomycetia</taxon>
        <taxon>Pirellulales</taxon>
        <taxon>Pirellulaceae</taxon>
        <taxon>Novipirellula</taxon>
    </lineage>
</organism>
<dbReference type="SUPFAM" id="SSF49899">
    <property type="entry name" value="Concanavalin A-like lectins/glucanases"/>
    <property type="match status" value="1"/>
</dbReference>
<dbReference type="GO" id="GO:0005975">
    <property type="term" value="P:carbohydrate metabolic process"/>
    <property type="evidence" value="ECO:0007669"/>
    <property type="project" value="InterPro"/>
</dbReference>
<evidence type="ECO:0000313" key="5">
    <source>
        <dbReference type="Proteomes" id="UP000315010"/>
    </source>
</evidence>
<evidence type="ECO:0000256" key="1">
    <source>
        <dbReference type="ARBA" id="ARBA00006865"/>
    </source>
</evidence>
<proteinExistence type="inferred from homology"/>
<feature type="signal peptide" evidence="2">
    <location>
        <begin position="1"/>
        <end position="25"/>
    </location>
</feature>
<dbReference type="NCBIfam" id="NF041449">
    <property type="entry name" value="K_carrageenase"/>
    <property type="match status" value="1"/>
</dbReference>
<comment type="similarity">
    <text evidence="1">Belongs to the glycosyl hydrolase 16 family.</text>
</comment>
<feature type="domain" description="GH16" evidence="3">
    <location>
        <begin position="38"/>
        <end position="306"/>
    </location>
</feature>
<dbReference type="AlphaFoldDB" id="A0A5C5Z8S3"/>
<dbReference type="RefSeq" id="WP_146400919.1">
    <property type="nucleotide sequence ID" value="NZ_SJPJ01000001.1"/>
</dbReference>
<dbReference type="EC" id="3.2.1.83" evidence="4"/>
<reference evidence="4 5" key="1">
    <citation type="submission" date="2019-02" db="EMBL/GenBank/DDBJ databases">
        <title>Deep-cultivation of Planctomycetes and their phenomic and genomic characterization uncovers novel biology.</title>
        <authorList>
            <person name="Wiegand S."/>
            <person name="Jogler M."/>
            <person name="Boedeker C."/>
            <person name="Pinto D."/>
            <person name="Vollmers J."/>
            <person name="Rivas-Marin E."/>
            <person name="Kohn T."/>
            <person name="Peeters S.H."/>
            <person name="Heuer A."/>
            <person name="Rast P."/>
            <person name="Oberbeckmann S."/>
            <person name="Bunk B."/>
            <person name="Jeske O."/>
            <person name="Meyerdierks A."/>
            <person name="Storesund J.E."/>
            <person name="Kallscheuer N."/>
            <person name="Luecker S."/>
            <person name="Lage O.M."/>
            <person name="Pohl T."/>
            <person name="Merkel B.J."/>
            <person name="Hornburger P."/>
            <person name="Mueller R.-W."/>
            <person name="Bruemmer F."/>
            <person name="Labrenz M."/>
            <person name="Spormann A.M."/>
            <person name="Op Den Camp H."/>
            <person name="Overmann J."/>
            <person name="Amann R."/>
            <person name="Jetten M.S.M."/>
            <person name="Mascher T."/>
            <person name="Medema M.H."/>
            <person name="Devos D.P."/>
            <person name="Kaster A.-K."/>
            <person name="Ovreas L."/>
            <person name="Rohde M."/>
            <person name="Galperin M.Y."/>
            <person name="Jogler C."/>
        </authorList>
    </citation>
    <scope>NUCLEOTIDE SEQUENCE [LARGE SCALE GENOMIC DNA]</scope>
    <source>
        <strain evidence="4 5">CA13</strain>
    </source>
</reference>
<sequence precursor="true">MKIYAKKITFTIMFLSLATMSFAMAEDPKPYGDLLKDRSADWQFVPALSDEFNGDQVDTNKWNIDTEDWGTWSWEPGNAFQKDGSLHLQMVQETHQRGNQKLFYKSGIARSPKTITYGYFEAKVKGCSRFPGASPAFWLHSKGPENRYAATDGETVAYSEIDVIELQQCEYDFKTKKHNDVNRIDCNLHTILVKDGKKQWLRPNMDPAKCKNEYDSPWDPRDDYHVYAVENTKDTIVWYIDGKEVARKANLYWHLPMHVTLSLGLRYPFEAYKDGKRIPVPEKTTLEGFPTTMFVDYVRVWQNSQVASQPPTYSQVEQPKKAKAATDMTKEDFVAMEKAKWEKNGWPWNQAKVESNFAEIDTNKDAIASGLERQQWFKNKMKSTN</sequence>
<dbReference type="PROSITE" id="PS51762">
    <property type="entry name" value="GH16_2"/>
    <property type="match status" value="1"/>
</dbReference>
<dbReference type="InterPro" id="IPR048238">
    <property type="entry name" value="K-carrageenase"/>
</dbReference>
<dbReference type="EMBL" id="SJPJ01000001">
    <property type="protein sequence ID" value="TWT83628.1"/>
    <property type="molecule type" value="Genomic_DNA"/>
</dbReference>